<organism evidence="1 2">
    <name type="scientific">Virgibacillus massiliensis</name>
    <dbReference type="NCBI Taxonomy" id="1462526"/>
    <lineage>
        <taxon>Bacteria</taxon>
        <taxon>Bacillati</taxon>
        <taxon>Bacillota</taxon>
        <taxon>Bacilli</taxon>
        <taxon>Bacillales</taxon>
        <taxon>Bacillaceae</taxon>
        <taxon>Virgibacillus</taxon>
    </lineage>
</organism>
<comment type="caution">
    <text evidence="1">The sequence shown here is derived from an EMBL/GenBank/DDBJ whole genome shotgun (WGS) entry which is preliminary data.</text>
</comment>
<dbReference type="Proteomes" id="UP000028875">
    <property type="component" value="Unassembled WGS sequence"/>
</dbReference>
<protein>
    <submittedName>
        <fullName evidence="1">Uncharacterized protein</fullName>
    </submittedName>
</protein>
<dbReference type="AlphaFoldDB" id="A0A024QI36"/>
<keyword evidence="2" id="KW-1185">Reference proteome</keyword>
<evidence type="ECO:0000313" key="1">
    <source>
        <dbReference type="EMBL" id="CDQ41897.1"/>
    </source>
</evidence>
<name>A0A024QI36_9BACI</name>
<proteinExistence type="predicted"/>
<reference evidence="2" key="2">
    <citation type="submission" date="2014-05" db="EMBL/GenBank/DDBJ databases">
        <title>Draft genome sequence of Virgibacillus massiliensis Vm-5.</title>
        <authorList>
            <person name="Khelaifia S."/>
            <person name="Croce O."/>
            <person name="Lagier J.C."/>
            <person name="Raoult D."/>
        </authorList>
    </citation>
    <scope>NUCLEOTIDE SEQUENCE [LARGE SCALE GENOMIC DNA]</scope>
    <source>
        <strain evidence="2">Vm-5</strain>
    </source>
</reference>
<evidence type="ECO:0000313" key="2">
    <source>
        <dbReference type="Proteomes" id="UP000028875"/>
    </source>
</evidence>
<dbReference type="STRING" id="1462526.BN990_04276"/>
<dbReference type="EMBL" id="CCDP010000003">
    <property type="protein sequence ID" value="CDQ41897.1"/>
    <property type="molecule type" value="Genomic_DNA"/>
</dbReference>
<reference evidence="1 2" key="1">
    <citation type="submission" date="2014-03" db="EMBL/GenBank/DDBJ databases">
        <authorList>
            <person name="Urmite Genomes U."/>
        </authorList>
    </citation>
    <scope>NUCLEOTIDE SEQUENCE [LARGE SCALE GENOMIC DNA]</scope>
    <source>
        <strain evidence="1 2">Vm-5</strain>
    </source>
</reference>
<sequence length="60" mass="7116">MRNVLVFPDNYELDFTYPSDRTLEEGTRLYVRMSDSTTNLVEITNISQQESAIYYYLILI</sequence>
<accession>A0A024QI36</accession>
<gene>
    <name evidence="1" type="ORF">BN990_04276</name>
</gene>